<dbReference type="Gene3D" id="3.30.70.1150">
    <property type="entry name" value="ACT-like. Chain A, domain 2"/>
    <property type="match status" value="1"/>
</dbReference>
<accession>E3HBB7</accession>
<dbReference type="Pfam" id="PF21699">
    <property type="entry name" value="TM1266-like"/>
    <property type="match status" value="1"/>
</dbReference>
<dbReference type="EMBL" id="CP002281">
    <property type="protein sequence ID" value="ADO82268.1"/>
    <property type="molecule type" value="Genomic_DNA"/>
</dbReference>
<name>E3HBB7_ILYPC</name>
<proteinExistence type="predicted"/>
<protein>
    <submittedName>
        <fullName evidence="1">Uncharacterized protein</fullName>
    </submittedName>
</protein>
<dbReference type="InterPro" id="IPR027271">
    <property type="entry name" value="Acetolactate_synth/TF_NikR_C"/>
</dbReference>
<dbReference type="eggNOG" id="COG0864">
    <property type="taxonomic scope" value="Bacteria"/>
</dbReference>
<dbReference type="RefSeq" id="WP_013386938.1">
    <property type="nucleotide sequence ID" value="NC_014632.1"/>
</dbReference>
<dbReference type="NCBIfam" id="TIGR03959">
    <property type="entry name" value="hyd_TM1266"/>
    <property type="match status" value="1"/>
</dbReference>
<dbReference type="OrthoDB" id="9796135at2"/>
<sequence length="80" mass="8895">MNERIATLSVFIEKKESVKKVNDILSEFSELIISRMGIPYREKRVSVIVLILDGTNEDMSALSGRIGNLEGVSVKTAVKK</sequence>
<evidence type="ECO:0000313" key="1">
    <source>
        <dbReference type="EMBL" id="ADO82268.1"/>
    </source>
</evidence>
<dbReference type="InterPro" id="IPR045865">
    <property type="entry name" value="ACT-like_dom_sf"/>
</dbReference>
<dbReference type="HOGENOM" id="CLU_170247_0_1_0"/>
<reference evidence="1 2" key="1">
    <citation type="journal article" date="2010" name="Stand. Genomic Sci.">
        <title>Complete genome sequence of Ilyobacter polytropus type strain (CuHbu1).</title>
        <authorList>
            <person name="Sikorski J."/>
            <person name="Chertkov O."/>
            <person name="Lapidus A."/>
            <person name="Nolan M."/>
            <person name="Lucas S."/>
            <person name="Del Rio T.G."/>
            <person name="Tice H."/>
            <person name="Cheng J.F."/>
            <person name="Tapia R."/>
            <person name="Han C."/>
            <person name="Goodwin L."/>
            <person name="Pitluck S."/>
            <person name="Liolios K."/>
            <person name="Ivanova N."/>
            <person name="Mavromatis K."/>
            <person name="Mikhailova N."/>
            <person name="Pati A."/>
            <person name="Chen A."/>
            <person name="Palaniappan K."/>
            <person name="Land M."/>
            <person name="Hauser L."/>
            <person name="Chang Y.J."/>
            <person name="Jeffries C.D."/>
            <person name="Brambilla E."/>
            <person name="Yasawong M."/>
            <person name="Rohde M."/>
            <person name="Pukall R."/>
            <person name="Spring S."/>
            <person name="Goker M."/>
            <person name="Woyke T."/>
            <person name="Bristow J."/>
            <person name="Eisen J.A."/>
            <person name="Markowitz V."/>
            <person name="Hugenholtz P."/>
            <person name="Kyrpides N.C."/>
            <person name="Klenk H.P."/>
        </authorList>
    </citation>
    <scope>NUCLEOTIDE SEQUENCE [LARGE SCALE GENOMIC DNA]</scope>
    <source>
        <strain evidence="2">ATCC 51220 / DSM 2926 / LMG 16218 / CuHBu1</strain>
    </source>
</reference>
<keyword evidence="2" id="KW-1185">Reference proteome</keyword>
<dbReference type="KEGG" id="ipo:Ilyop_0480"/>
<dbReference type="InterPro" id="IPR023860">
    <property type="entry name" value="FeFe-hyd_TM1266"/>
</dbReference>
<evidence type="ECO:0000313" key="2">
    <source>
        <dbReference type="Proteomes" id="UP000006875"/>
    </source>
</evidence>
<gene>
    <name evidence="1" type="ordered locus">Ilyop_0480</name>
</gene>
<dbReference type="Proteomes" id="UP000006875">
    <property type="component" value="Chromosome"/>
</dbReference>
<dbReference type="AlphaFoldDB" id="E3HBB7"/>
<dbReference type="STRING" id="572544.Ilyop_0480"/>
<dbReference type="SUPFAM" id="SSF55021">
    <property type="entry name" value="ACT-like"/>
    <property type="match status" value="1"/>
</dbReference>
<organism evidence="1 2">
    <name type="scientific">Ilyobacter polytropus (strain ATCC 51220 / DSM 2926 / LMG 16218 / CuHBu1)</name>
    <dbReference type="NCBI Taxonomy" id="572544"/>
    <lineage>
        <taxon>Bacteria</taxon>
        <taxon>Fusobacteriati</taxon>
        <taxon>Fusobacteriota</taxon>
        <taxon>Fusobacteriia</taxon>
        <taxon>Fusobacteriales</taxon>
        <taxon>Fusobacteriaceae</taxon>
        <taxon>Ilyobacter</taxon>
    </lineage>
</organism>